<evidence type="ECO:0000259" key="9">
    <source>
        <dbReference type="Pfam" id="PF00218"/>
    </source>
</evidence>
<reference evidence="11" key="1">
    <citation type="submission" date="2017-02" db="EMBL/GenBank/DDBJ databases">
        <title>Comparative genomics and description of representatives of a novel lineage of planctomycetes thriving in anoxic sediments.</title>
        <authorList>
            <person name="Spring S."/>
            <person name="Bunk B."/>
            <person name="Sproer C."/>
        </authorList>
    </citation>
    <scope>NUCLEOTIDE SEQUENCE [LARGE SCALE GENOMIC DNA]</scope>
    <source>
        <strain evidence="11">ST-NAGAB-D1</strain>
    </source>
</reference>
<feature type="domain" description="Indole-3-glycerol phosphate synthase" evidence="9">
    <location>
        <begin position="5"/>
        <end position="265"/>
    </location>
</feature>
<name>A0A1U9NKA2_9BACT</name>
<comment type="similarity">
    <text evidence="8">Belongs to the TrpC family.</text>
</comment>
<dbReference type="GO" id="GO:0004640">
    <property type="term" value="F:phosphoribosylanthranilate isomerase activity"/>
    <property type="evidence" value="ECO:0007669"/>
    <property type="project" value="TreeGrafter"/>
</dbReference>
<accession>A0A1U9NKA2</accession>
<keyword evidence="11" id="KW-1185">Reference proteome</keyword>
<protein>
    <recommendedName>
        <fullName evidence="8">Indole-3-glycerol phosphate synthase</fullName>
        <shortName evidence="8">IGPS</shortName>
        <ecNumber evidence="8">4.1.1.48</ecNumber>
    </recommendedName>
</protein>
<dbReference type="GO" id="GO:0000162">
    <property type="term" value="P:L-tryptophan biosynthetic process"/>
    <property type="evidence" value="ECO:0007669"/>
    <property type="project" value="UniProtKB-UniRule"/>
</dbReference>
<dbReference type="FunFam" id="3.20.20.70:FF:000024">
    <property type="entry name" value="Indole-3-glycerol phosphate synthase"/>
    <property type="match status" value="1"/>
</dbReference>
<dbReference type="KEGG" id="alus:STSP2_01512"/>
<dbReference type="InterPro" id="IPR045186">
    <property type="entry name" value="Indole-3-glycerol_P_synth"/>
</dbReference>
<gene>
    <name evidence="8 10" type="primary">trpC</name>
    <name evidence="10" type="ORF">STSP2_01512</name>
</gene>
<keyword evidence="3 8" id="KW-0028">Amino-acid biosynthesis</keyword>
<keyword evidence="4 8" id="KW-0210">Decarboxylase</keyword>
<dbReference type="SUPFAM" id="SSF51366">
    <property type="entry name" value="Ribulose-phoshate binding barrel"/>
    <property type="match status" value="1"/>
</dbReference>
<dbReference type="InterPro" id="IPR013798">
    <property type="entry name" value="Indole-3-glycerol_P_synth_dom"/>
</dbReference>
<evidence type="ECO:0000256" key="8">
    <source>
        <dbReference type="HAMAP-Rule" id="MF_00134"/>
    </source>
</evidence>
<organism evidence="10 11">
    <name type="scientific">Anaerohalosphaera lusitana</name>
    <dbReference type="NCBI Taxonomy" id="1936003"/>
    <lineage>
        <taxon>Bacteria</taxon>
        <taxon>Pseudomonadati</taxon>
        <taxon>Planctomycetota</taxon>
        <taxon>Phycisphaerae</taxon>
        <taxon>Sedimentisphaerales</taxon>
        <taxon>Anaerohalosphaeraceae</taxon>
        <taxon>Anaerohalosphaera</taxon>
    </lineage>
</organism>
<evidence type="ECO:0000313" key="10">
    <source>
        <dbReference type="EMBL" id="AQT68352.1"/>
    </source>
</evidence>
<dbReference type="Pfam" id="PF00218">
    <property type="entry name" value="IGPS"/>
    <property type="match status" value="1"/>
</dbReference>
<dbReference type="CDD" id="cd00331">
    <property type="entry name" value="IGPS"/>
    <property type="match status" value="1"/>
</dbReference>
<dbReference type="Proteomes" id="UP000189674">
    <property type="component" value="Chromosome"/>
</dbReference>
<dbReference type="RefSeq" id="WP_146661276.1">
    <property type="nucleotide sequence ID" value="NZ_CP019791.1"/>
</dbReference>
<evidence type="ECO:0000256" key="5">
    <source>
        <dbReference type="ARBA" id="ARBA00022822"/>
    </source>
</evidence>
<dbReference type="GO" id="GO:0004425">
    <property type="term" value="F:indole-3-glycerol-phosphate synthase activity"/>
    <property type="evidence" value="ECO:0007669"/>
    <property type="project" value="UniProtKB-UniRule"/>
</dbReference>
<proteinExistence type="inferred from homology"/>
<dbReference type="PANTHER" id="PTHR22854:SF2">
    <property type="entry name" value="INDOLE-3-GLYCEROL-PHOSPHATE SYNTHASE"/>
    <property type="match status" value="1"/>
</dbReference>
<dbReference type="InterPro" id="IPR011060">
    <property type="entry name" value="RibuloseP-bd_barrel"/>
</dbReference>
<evidence type="ECO:0000256" key="2">
    <source>
        <dbReference type="ARBA" id="ARBA00004696"/>
    </source>
</evidence>
<evidence type="ECO:0000313" key="11">
    <source>
        <dbReference type="Proteomes" id="UP000189674"/>
    </source>
</evidence>
<dbReference type="HAMAP" id="MF_00134_B">
    <property type="entry name" value="IGPS_B"/>
    <property type="match status" value="1"/>
</dbReference>
<evidence type="ECO:0000256" key="3">
    <source>
        <dbReference type="ARBA" id="ARBA00022605"/>
    </source>
</evidence>
<keyword evidence="7 8" id="KW-0456">Lyase</keyword>
<comment type="pathway">
    <text evidence="2 8">Amino-acid biosynthesis; L-tryptophan biosynthesis; L-tryptophan from chorismate: step 4/5.</text>
</comment>
<dbReference type="EC" id="4.1.1.48" evidence="8"/>
<sequence length="271" mass="30400">MSDILQEIVAYKREFVREQMQKVPLEQVKEQALAMGKSRNFYKAVTKRNRRGINVIAEVKKASPSAGLIREDFDPVEIARTYEKCGADAISVLTDEKYFQGKLEYLTRIKQEVKLPVLRKDFFVDEYQVYEAKAAGADAILLIAEALMPAQLMDLLILAAKLTMTAIIEVHSMDSLLQVRSLEGFPVAGYSVIGVNNRDLKTMTVDINTTGRLADLVEKKRELIAESGVKTREDVRKLKGIGVGAVLIGQTLCQSPSIEDKYKELFWIPGQ</sequence>
<dbReference type="EMBL" id="CP019791">
    <property type="protein sequence ID" value="AQT68352.1"/>
    <property type="molecule type" value="Genomic_DNA"/>
</dbReference>
<dbReference type="Gene3D" id="3.20.20.70">
    <property type="entry name" value="Aldolase class I"/>
    <property type="match status" value="1"/>
</dbReference>
<dbReference type="PROSITE" id="PS00614">
    <property type="entry name" value="IGPS"/>
    <property type="match status" value="1"/>
</dbReference>
<dbReference type="OrthoDB" id="9804217at2"/>
<dbReference type="STRING" id="1936003.STSP2_01512"/>
<comment type="catalytic activity">
    <reaction evidence="1 8">
        <text>1-(2-carboxyphenylamino)-1-deoxy-D-ribulose 5-phosphate + H(+) = (1S,2R)-1-C-(indol-3-yl)glycerol 3-phosphate + CO2 + H2O</text>
        <dbReference type="Rhea" id="RHEA:23476"/>
        <dbReference type="ChEBI" id="CHEBI:15377"/>
        <dbReference type="ChEBI" id="CHEBI:15378"/>
        <dbReference type="ChEBI" id="CHEBI:16526"/>
        <dbReference type="ChEBI" id="CHEBI:58613"/>
        <dbReference type="ChEBI" id="CHEBI:58866"/>
        <dbReference type="EC" id="4.1.1.48"/>
    </reaction>
</comment>
<dbReference type="InterPro" id="IPR001468">
    <property type="entry name" value="Indole-3-GlycerolPSynthase_CS"/>
</dbReference>
<keyword evidence="6 8" id="KW-0057">Aromatic amino acid biosynthesis</keyword>
<dbReference type="NCBIfam" id="NF001377">
    <property type="entry name" value="PRK00278.2-4"/>
    <property type="match status" value="1"/>
</dbReference>
<evidence type="ECO:0000256" key="4">
    <source>
        <dbReference type="ARBA" id="ARBA00022793"/>
    </source>
</evidence>
<dbReference type="UniPathway" id="UPA00035">
    <property type="reaction ID" value="UER00043"/>
</dbReference>
<evidence type="ECO:0000256" key="1">
    <source>
        <dbReference type="ARBA" id="ARBA00001633"/>
    </source>
</evidence>
<dbReference type="InterPro" id="IPR013785">
    <property type="entry name" value="Aldolase_TIM"/>
</dbReference>
<dbReference type="AlphaFoldDB" id="A0A1U9NKA2"/>
<dbReference type="PANTHER" id="PTHR22854">
    <property type="entry name" value="TRYPTOPHAN BIOSYNTHESIS PROTEIN"/>
    <property type="match status" value="1"/>
</dbReference>
<evidence type="ECO:0000256" key="7">
    <source>
        <dbReference type="ARBA" id="ARBA00023239"/>
    </source>
</evidence>
<keyword evidence="5 8" id="KW-0822">Tryptophan biosynthesis</keyword>
<evidence type="ECO:0000256" key="6">
    <source>
        <dbReference type="ARBA" id="ARBA00023141"/>
    </source>
</evidence>